<dbReference type="SUPFAM" id="SSF143865">
    <property type="entry name" value="CorA soluble domain-like"/>
    <property type="match status" value="1"/>
</dbReference>
<dbReference type="PANTHER" id="PTHR47685:SF1">
    <property type="entry name" value="MAGNESIUM TRANSPORT PROTEIN CORA"/>
    <property type="match status" value="1"/>
</dbReference>
<dbReference type="InterPro" id="IPR045863">
    <property type="entry name" value="CorA_TM1_TM2"/>
</dbReference>
<evidence type="ECO:0000313" key="15">
    <source>
        <dbReference type="EMBL" id="SCY52889.1"/>
    </source>
</evidence>
<dbReference type="EMBL" id="FMVN01000009">
    <property type="protein sequence ID" value="SCY52889.1"/>
    <property type="molecule type" value="Genomic_DNA"/>
</dbReference>
<evidence type="ECO:0000256" key="7">
    <source>
        <dbReference type="ARBA" id="ARBA00022692"/>
    </source>
</evidence>
<dbReference type="EMBL" id="LN614830">
    <property type="protein sequence ID" value="CEG59889.1"/>
    <property type="molecule type" value="Genomic_DNA"/>
</dbReference>
<organism evidence="14 16">
    <name type="scientific">Legionella micdadei</name>
    <name type="common">Tatlockia micdadei</name>
    <dbReference type="NCBI Taxonomy" id="451"/>
    <lineage>
        <taxon>Bacteria</taxon>
        <taxon>Pseudomonadati</taxon>
        <taxon>Pseudomonadota</taxon>
        <taxon>Gammaproteobacteria</taxon>
        <taxon>Legionellales</taxon>
        <taxon>Legionellaceae</taxon>
        <taxon>Legionella</taxon>
    </lineage>
</organism>
<keyword evidence="10" id="KW-0406">Ion transport</keyword>
<evidence type="ECO:0000256" key="6">
    <source>
        <dbReference type="ARBA" id="ARBA00022519"/>
    </source>
</evidence>
<dbReference type="InterPro" id="IPR050829">
    <property type="entry name" value="CorA_MIT"/>
</dbReference>
<dbReference type="STRING" id="451.B6N58_12585"/>
<evidence type="ECO:0000256" key="12">
    <source>
        <dbReference type="ARBA" id="ARBA00034269"/>
    </source>
</evidence>
<gene>
    <name evidence="14" type="ORF">LMI_0543</name>
    <name evidence="15" type="ORF">SAMN02982997_01980</name>
</gene>
<reference evidence="15 17" key="3">
    <citation type="submission" date="2016-10" db="EMBL/GenBank/DDBJ databases">
        <authorList>
            <person name="Varghese N."/>
            <person name="Submissions S."/>
        </authorList>
    </citation>
    <scope>NUCLEOTIDE SEQUENCE [LARGE SCALE GENOMIC DNA]</scope>
    <source>
        <strain evidence="15 17">ATCC 33218</strain>
    </source>
</reference>
<evidence type="ECO:0000313" key="16">
    <source>
        <dbReference type="Proteomes" id="UP000032414"/>
    </source>
</evidence>
<evidence type="ECO:0000256" key="5">
    <source>
        <dbReference type="ARBA" id="ARBA00022475"/>
    </source>
</evidence>
<evidence type="ECO:0000256" key="1">
    <source>
        <dbReference type="ARBA" id="ARBA00004429"/>
    </source>
</evidence>
<sequence>MITAYLSEETLKAYEIKEDNLSLLRDAIWIDLLRPTRAEELLLEKQLAISIPTREEMTEIELSSRLYKQKEALFMTASMIAQSASPDPQHDVVTFIFTRKQLITIRYIEPQAFKLFISQLHSVDFVPNRAATVLIELLEATIDRLADILEVIGHRLEEYSKHIFRPDLAVQGSEKPNYQNLIQKIGANADLNTYARECLVTFSRLIPFFGQSVGTELDTEEHARLGTLSKDIGALSDHASFISSKVNFLLDATLGMINIEQNAIIKIFSVAAVIFLPPTLIASIYGMNFRFIPELNYKWGYFFAIGLMILSALIPYKYFKRKKWL</sequence>
<accession>A0A098GBM2</accession>
<dbReference type="AlphaFoldDB" id="A0A098GBM2"/>
<dbReference type="GO" id="GO:0015087">
    <property type="term" value="F:cobalt ion transmembrane transporter activity"/>
    <property type="evidence" value="ECO:0007669"/>
    <property type="project" value="TreeGrafter"/>
</dbReference>
<keyword evidence="17" id="KW-1185">Reference proteome</keyword>
<evidence type="ECO:0000256" key="13">
    <source>
        <dbReference type="SAM" id="Phobius"/>
    </source>
</evidence>
<dbReference type="GO" id="GO:0005886">
    <property type="term" value="C:plasma membrane"/>
    <property type="evidence" value="ECO:0007669"/>
    <property type="project" value="UniProtKB-SubCell"/>
</dbReference>
<keyword evidence="7 13" id="KW-0812">Transmembrane</keyword>
<evidence type="ECO:0000256" key="4">
    <source>
        <dbReference type="ARBA" id="ARBA00022448"/>
    </source>
</evidence>
<dbReference type="Proteomes" id="UP000182998">
    <property type="component" value="Unassembled WGS sequence"/>
</dbReference>
<evidence type="ECO:0000256" key="2">
    <source>
        <dbReference type="ARBA" id="ARBA00009765"/>
    </source>
</evidence>
<comment type="catalytic activity">
    <reaction evidence="12">
        <text>Mg(2+)(in) = Mg(2+)(out)</text>
        <dbReference type="Rhea" id="RHEA:29827"/>
        <dbReference type="ChEBI" id="CHEBI:18420"/>
    </reaction>
</comment>
<dbReference type="GO" id="GO:0015095">
    <property type="term" value="F:magnesium ion transmembrane transporter activity"/>
    <property type="evidence" value="ECO:0007669"/>
    <property type="project" value="TreeGrafter"/>
</dbReference>
<feature type="transmembrane region" description="Helical" evidence="13">
    <location>
        <begin position="263"/>
        <end position="287"/>
    </location>
</feature>
<reference evidence="14" key="1">
    <citation type="submission" date="2014-09" db="EMBL/GenBank/DDBJ databases">
        <authorList>
            <person name="GOMEZ-VALERO Laura"/>
        </authorList>
    </citation>
    <scope>NUCLEOTIDE SEQUENCE</scope>
    <source>
        <strain evidence="14">ATCC33218</strain>
    </source>
</reference>
<evidence type="ECO:0000313" key="17">
    <source>
        <dbReference type="Proteomes" id="UP000182998"/>
    </source>
</evidence>
<evidence type="ECO:0000256" key="10">
    <source>
        <dbReference type="ARBA" id="ARBA00023065"/>
    </source>
</evidence>
<evidence type="ECO:0000313" key="14">
    <source>
        <dbReference type="EMBL" id="CEG59889.1"/>
    </source>
</evidence>
<proteinExistence type="inferred from homology"/>
<keyword evidence="8" id="KW-0460">Magnesium</keyword>
<dbReference type="FunFam" id="1.20.58.340:FF:000001">
    <property type="entry name" value="Magnesium transport protein CorA"/>
    <property type="match status" value="1"/>
</dbReference>
<dbReference type="Pfam" id="PF01544">
    <property type="entry name" value="CorA"/>
    <property type="match status" value="1"/>
</dbReference>
<evidence type="ECO:0000256" key="11">
    <source>
        <dbReference type="ARBA" id="ARBA00023136"/>
    </source>
</evidence>
<dbReference type="KEGG" id="tmc:LMI_0543"/>
<dbReference type="Proteomes" id="UP000032414">
    <property type="component" value="Chromosome I"/>
</dbReference>
<dbReference type="HOGENOM" id="CLU_007127_5_0_6"/>
<dbReference type="InterPro" id="IPR045861">
    <property type="entry name" value="CorA_cytoplasmic_dom"/>
</dbReference>
<feature type="transmembrane region" description="Helical" evidence="13">
    <location>
        <begin position="299"/>
        <end position="319"/>
    </location>
</feature>
<dbReference type="OrthoDB" id="9803416at2"/>
<evidence type="ECO:0000256" key="3">
    <source>
        <dbReference type="ARBA" id="ARBA00019439"/>
    </source>
</evidence>
<dbReference type="SUPFAM" id="SSF144083">
    <property type="entry name" value="Magnesium transport protein CorA, transmembrane region"/>
    <property type="match status" value="1"/>
</dbReference>
<evidence type="ECO:0000256" key="8">
    <source>
        <dbReference type="ARBA" id="ARBA00022842"/>
    </source>
</evidence>
<keyword evidence="6" id="KW-0997">Cell inner membrane</keyword>
<dbReference type="RefSeq" id="WP_045098399.1">
    <property type="nucleotide sequence ID" value="NZ_CP020614.1"/>
</dbReference>
<comment type="similarity">
    <text evidence="2">Belongs to the CorA metal ion transporter (MIT) (TC 1.A.35) family.</text>
</comment>
<dbReference type="InterPro" id="IPR002523">
    <property type="entry name" value="MgTranspt_CorA/ZnTranspt_ZntB"/>
</dbReference>
<comment type="subcellular location">
    <subcellularLocation>
        <location evidence="1">Cell inner membrane</location>
        <topology evidence="1">Multi-pass membrane protein</topology>
    </subcellularLocation>
</comment>
<dbReference type="Gene3D" id="3.30.460.20">
    <property type="entry name" value="CorA soluble domain-like"/>
    <property type="match status" value="1"/>
</dbReference>
<dbReference type="GO" id="GO:0015099">
    <property type="term" value="F:nickel cation transmembrane transporter activity"/>
    <property type="evidence" value="ECO:0007669"/>
    <property type="project" value="TreeGrafter"/>
</dbReference>
<dbReference type="Gene3D" id="1.20.58.340">
    <property type="entry name" value="Magnesium transport protein CorA, transmembrane region"/>
    <property type="match status" value="1"/>
</dbReference>
<keyword evidence="11 13" id="KW-0472">Membrane</keyword>
<name>A0A098GBM2_LEGMI</name>
<evidence type="ECO:0000256" key="9">
    <source>
        <dbReference type="ARBA" id="ARBA00022989"/>
    </source>
</evidence>
<keyword evidence="4" id="KW-0813">Transport</keyword>
<dbReference type="PATRIC" id="fig|451.8.peg.122"/>
<dbReference type="CDD" id="cd12837">
    <property type="entry name" value="EcCorA-like_u1"/>
    <property type="match status" value="1"/>
</dbReference>
<protein>
    <recommendedName>
        <fullName evidence="3">Magnesium transport protein CorA</fullName>
    </recommendedName>
</protein>
<reference evidence="16" key="2">
    <citation type="submission" date="2014-09" db="EMBL/GenBank/DDBJ databases">
        <authorList>
            <person name="Gomez-Valero L."/>
        </authorList>
    </citation>
    <scope>NUCLEOTIDE SEQUENCE [LARGE SCALE GENOMIC DNA]</scope>
    <source>
        <strain evidence="16">ATCC33218</strain>
    </source>
</reference>
<dbReference type="PANTHER" id="PTHR47685">
    <property type="entry name" value="MAGNESIUM TRANSPORT PROTEIN CORA"/>
    <property type="match status" value="1"/>
</dbReference>
<keyword evidence="5" id="KW-1003">Cell membrane</keyword>
<keyword evidence="9 13" id="KW-1133">Transmembrane helix</keyword>